<protein>
    <submittedName>
        <fullName evidence="1">Uncharacterized protein</fullName>
    </submittedName>
</protein>
<reference evidence="1" key="2">
    <citation type="submission" date="2020-09" db="EMBL/GenBank/DDBJ databases">
        <authorList>
            <person name="Sun Q."/>
            <person name="Ohkuma M."/>
        </authorList>
    </citation>
    <scope>NUCLEOTIDE SEQUENCE</scope>
    <source>
        <strain evidence="1">JCM 4714</strain>
    </source>
</reference>
<organism evidence="1 2">
    <name type="scientific">Streptomyces alanosinicus</name>
    <dbReference type="NCBI Taxonomy" id="68171"/>
    <lineage>
        <taxon>Bacteria</taxon>
        <taxon>Bacillati</taxon>
        <taxon>Actinomycetota</taxon>
        <taxon>Actinomycetes</taxon>
        <taxon>Kitasatosporales</taxon>
        <taxon>Streptomycetaceae</taxon>
        <taxon>Streptomyces</taxon>
    </lineage>
</organism>
<name>A0A918IMT3_9ACTN</name>
<dbReference type="EMBL" id="BMVG01000080">
    <property type="protein sequence ID" value="GGW23379.1"/>
    <property type="molecule type" value="Genomic_DNA"/>
</dbReference>
<dbReference type="RefSeq" id="WP_189959878.1">
    <property type="nucleotide sequence ID" value="NZ_BMVG01000080.1"/>
</dbReference>
<accession>A0A918IMT3</accession>
<dbReference type="Proteomes" id="UP000655443">
    <property type="component" value="Unassembled WGS sequence"/>
</dbReference>
<sequence length="57" mass="6195">MHDDVLGVVVLDTSRPDSEVEYPVFAWNPGVPEGGLTEKVADTFGEFALSECRQNLG</sequence>
<proteinExistence type="predicted"/>
<dbReference type="InterPro" id="IPR037883">
    <property type="entry name" value="Knr4/Smi1-like_sf"/>
</dbReference>
<dbReference type="AlphaFoldDB" id="A0A918IMT3"/>
<dbReference type="Gene3D" id="3.40.1580.10">
    <property type="entry name" value="SMI1/KNR4-like"/>
    <property type="match status" value="1"/>
</dbReference>
<evidence type="ECO:0000313" key="1">
    <source>
        <dbReference type="EMBL" id="GGW23379.1"/>
    </source>
</evidence>
<gene>
    <name evidence="1" type="ORF">GCM10010339_93300</name>
</gene>
<reference evidence="1" key="1">
    <citation type="journal article" date="2014" name="Int. J. Syst. Evol. Microbiol.">
        <title>Complete genome sequence of Corynebacterium casei LMG S-19264T (=DSM 44701T), isolated from a smear-ripened cheese.</title>
        <authorList>
            <consortium name="US DOE Joint Genome Institute (JGI-PGF)"/>
            <person name="Walter F."/>
            <person name="Albersmeier A."/>
            <person name="Kalinowski J."/>
            <person name="Ruckert C."/>
        </authorList>
    </citation>
    <scope>NUCLEOTIDE SEQUENCE</scope>
    <source>
        <strain evidence="1">JCM 4714</strain>
    </source>
</reference>
<keyword evidence="2" id="KW-1185">Reference proteome</keyword>
<comment type="caution">
    <text evidence="1">The sequence shown here is derived from an EMBL/GenBank/DDBJ whole genome shotgun (WGS) entry which is preliminary data.</text>
</comment>
<evidence type="ECO:0000313" key="2">
    <source>
        <dbReference type="Proteomes" id="UP000655443"/>
    </source>
</evidence>